<keyword evidence="2" id="KW-0808">Transferase</keyword>
<evidence type="ECO:0000313" key="2">
    <source>
        <dbReference type="EMBL" id="MDQ0257236.1"/>
    </source>
</evidence>
<name>A0ABU0A171_9BACI</name>
<evidence type="ECO:0000256" key="1">
    <source>
        <dbReference type="SAM" id="Phobius"/>
    </source>
</evidence>
<sequence length="95" mass="10621">MEVQLSAVFGILIIVLVTFVLYKVGKSRSNKLLKYIPSIACLVGIGVFYFKLNFISVGLEGILDIIMMIFLAITFGLSLVIALVMEFVERRGKFK</sequence>
<comment type="caution">
    <text evidence="2">The sequence shown here is derived from an EMBL/GenBank/DDBJ whole genome shotgun (WGS) entry which is preliminary data.</text>
</comment>
<keyword evidence="1" id="KW-0472">Membrane</keyword>
<organism evidence="2 3">
    <name type="scientific">Evansella vedderi</name>
    <dbReference type="NCBI Taxonomy" id="38282"/>
    <lineage>
        <taxon>Bacteria</taxon>
        <taxon>Bacillati</taxon>
        <taxon>Bacillota</taxon>
        <taxon>Bacilli</taxon>
        <taxon>Bacillales</taxon>
        <taxon>Bacillaceae</taxon>
        <taxon>Evansella</taxon>
    </lineage>
</organism>
<gene>
    <name evidence="2" type="ORF">J2S74_004694</name>
</gene>
<dbReference type="Proteomes" id="UP001230005">
    <property type="component" value="Unassembled WGS sequence"/>
</dbReference>
<proteinExistence type="predicted"/>
<keyword evidence="1" id="KW-1133">Transmembrane helix</keyword>
<feature type="transmembrane region" description="Helical" evidence="1">
    <location>
        <begin position="32"/>
        <end position="50"/>
    </location>
</feature>
<protein>
    <submittedName>
        <fullName evidence="2">Dolichyl-phosphate-mannose--protein O-mannosyl transferase</fullName>
    </submittedName>
</protein>
<keyword evidence="1" id="KW-0812">Transmembrane</keyword>
<evidence type="ECO:0000313" key="3">
    <source>
        <dbReference type="Proteomes" id="UP001230005"/>
    </source>
</evidence>
<dbReference type="RefSeq" id="WP_307330639.1">
    <property type="nucleotide sequence ID" value="NZ_JAUSUG010000024.1"/>
</dbReference>
<reference evidence="2 3" key="1">
    <citation type="submission" date="2023-07" db="EMBL/GenBank/DDBJ databases">
        <title>Genomic Encyclopedia of Type Strains, Phase IV (KMG-IV): sequencing the most valuable type-strain genomes for metagenomic binning, comparative biology and taxonomic classification.</title>
        <authorList>
            <person name="Goeker M."/>
        </authorList>
    </citation>
    <scope>NUCLEOTIDE SEQUENCE [LARGE SCALE GENOMIC DNA]</scope>
    <source>
        <strain evidence="2 3">DSM 9768</strain>
    </source>
</reference>
<keyword evidence="3" id="KW-1185">Reference proteome</keyword>
<feature type="transmembrane region" description="Helical" evidence="1">
    <location>
        <begin position="62"/>
        <end position="85"/>
    </location>
</feature>
<dbReference type="GO" id="GO:0016740">
    <property type="term" value="F:transferase activity"/>
    <property type="evidence" value="ECO:0007669"/>
    <property type="project" value="UniProtKB-KW"/>
</dbReference>
<accession>A0ABU0A171</accession>
<dbReference type="EMBL" id="JAUSUG010000024">
    <property type="protein sequence ID" value="MDQ0257236.1"/>
    <property type="molecule type" value="Genomic_DNA"/>
</dbReference>
<feature type="transmembrane region" description="Helical" evidence="1">
    <location>
        <begin position="6"/>
        <end position="25"/>
    </location>
</feature>